<reference evidence="9" key="1">
    <citation type="submission" date="2022-11" db="UniProtKB">
        <authorList>
            <consortium name="WormBaseParasite"/>
        </authorList>
    </citation>
    <scope>IDENTIFICATION</scope>
</reference>
<name>A0A914WD48_9BILA</name>
<dbReference type="SMART" id="SM00114">
    <property type="entry name" value="CARD"/>
    <property type="match status" value="1"/>
</dbReference>
<feature type="region of interest" description="Disordered" evidence="5">
    <location>
        <begin position="266"/>
        <end position="293"/>
    </location>
</feature>
<sequence length="342" mass="37895">MDVVPFPVERWNLTIAGSVCDGCYAPLLRGQGLQCALCPNFNLCNDCVEAKKHFQHREGLIERPQRATAQIHKLVICDSCKGPVYGCRFKCKLCPDYDLCWKCFNRGAHEDTHLPKSTSSAPFQSIKMNDEHSNDLQAILHDICQDLDTEDVLSYLLANEIVQDEQAQELKAIPHKPTRNMQLIAVIKAAGPLAFIEFINALEIFDQGHLAEKLLPHQQSFFTQQFTISKMNTNEHSSQQAGSNTGTTSFASTSNIQINHMQSEAQSNQVAHGNIDGGGESEQNNAFNNQNNQGRMVGGPVHGGHVFLGDNITLNYTGQPSSTSSFIPPQLTDEDWQQILVT</sequence>
<feature type="domain" description="ZZ-type" evidence="6">
    <location>
        <begin position="72"/>
        <end position="131"/>
    </location>
</feature>
<dbReference type="GO" id="GO:0000423">
    <property type="term" value="P:mitophagy"/>
    <property type="evidence" value="ECO:0007669"/>
    <property type="project" value="TreeGrafter"/>
</dbReference>
<evidence type="ECO:0000256" key="3">
    <source>
        <dbReference type="ARBA" id="ARBA00022833"/>
    </source>
</evidence>
<keyword evidence="3" id="KW-0862">Zinc</keyword>
<dbReference type="SUPFAM" id="SSF47986">
    <property type="entry name" value="DEATH domain"/>
    <property type="match status" value="1"/>
</dbReference>
<dbReference type="CDD" id="cd02340">
    <property type="entry name" value="ZZ_NBR1_like"/>
    <property type="match status" value="1"/>
</dbReference>
<organism evidence="8 9">
    <name type="scientific">Plectus sambesii</name>
    <dbReference type="NCBI Taxonomy" id="2011161"/>
    <lineage>
        <taxon>Eukaryota</taxon>
        <taxon>Metazoa</taxon>
        <taxon>Ecdysozoa</taxon>
        <taxon>Nematoda</taxon>
        <taxon>Chromadorea</taxon>
        <taxon>Plectida</taxon>
        <taxon>Plectina</taxon>
        <taxon>Plectoidea</taxon>
        <taxon>Plectidae</taxon>
        <taxon>Plectus</taxon>
    </lineage>
</organism>
<dbReference type="InterPro" id="IPR011029">
    <property type="entry name" value="DEATH-like_dom_sf"/>
</dbReference>
<dbReference type="InterPro" id="IPR000433">
    <property type="entry name" value="Znf_ZZ"/>
</dbReference>
<dbReference type="GO" id="GO:0005080">
    <property type="term" value="F:protein kinase C binding"/>
    <property type="evidence" value="ECO:0007669"/>
    <property type="project" value="TreeGrafter"/>
</dbReference>
<dbReference type="InterPro" id="IPR052260">
    <property type="entry name" value="Autophagy_Rcpt_SigReg"/>
</dbReference>
<dbReference type="GO" id="GO:0042981">
    <property type="term" value="P:regulation of apoptotic process"/>
    <property type="evidence" value="ECO:0007669"/>
    <property type="project" value="InterPro"/>
</dbReference>
<protein>
    <submittedName>
        <fullName evidence="9">Uncharacterized protein</fullName>
    </submittedName>
</protein>
<keyword evidence="2 4" id="KW-0863">Zinc-finger</keyword>
<dbReference type="GO" id="GO:0008270">
    <property type="term" value="F:zinc ion binding"/>
    <property type="evidence" value="ECO:0007669"/>
    <property type="project" value="UniProtKB-KW"/>
</dbReference>
<dbReference type="PROSITE" id="PS50135">
    <property type="entry name" value="ZF_ZZ_2"/>
    <property type="match status" value="1"/>
</dbReference>
<evidence type="ECO:0000313" key="9">
    <source>
        <dbReference type="WBParaSite" id="PSAMB.scaffold377size53947.g5243.t1"/>
    </source>
</evidence>
<evidence type="ECO:0000313" key="8">
    <source>
        <dbReference type="Proteomes" id="UP000887566"/>
    </source>
</evidence>
<evidence type="ECO:0000256" key="5">
    <source>
        <dbReference type="SAM" id="MobiDB-lite"/>
    </source>
</evidence>
<proteinExistence type="predicted"/>
<evidence type="ECO:0000256" key="2">
    <source>
        <dbReference type="ARBA" id="ARBA00022771"/>
    </source>
</evidence>
<dbReference type="InterPro" id="IPR043145">
    <property type="entry name" value="Znf_ZZ_sf"/>
</dbReference>
<evidence type="ECO:0000259" key="6">
    <source>
        <dbReference type="PROSITE" id="PS50135"/>
    </source>
</evidence>
<evidence type="ECO:0000256" key="4">
    <source>
        <dbReference type="PROSITE-ProRule" id="PRU00228"/>
    </source>
</evidence>
<dbReference type="CDD" id="cd01671">
    <property type="entry name" value="CARD"/>
    <property type="match status" value="1"/>
</dbReference>
<dbReference type="GO" id="GO:0016235">
    <property type="term" value="C:aggresome"/>
    <property type="evidence" value="ECO:0007669"/>
    <property type="project" value="TreeGrafter"/>
</dbReference>
<dbReference type="InterPro" id="IPR001315">
    <property type="entry name" value="CARD"/>
</dbReference>
<dbReference type="GO" id="GO:0070530">
    <property type="term" value="F:K63-linked polyubiquitin modification-dependent protein binding"/>
    <property type="evidence" value="ECO:0007669"/>
    <property type="project" value="TreeGrafter"/>
</dbReference>
<dbReference type="GO" id="GO:0044753">
    <property type="term" value="C:amphisome"/>
    <property type="evidence" value="ECO:0007669"/>
    <property type="project" value="TreeGrafter"/>
</dbReference>
<dbReference type="Gene3D" id="1.10.533.10">
    <property type="entry name" value="Death Domain, Fas"/>
    <property type="match status" value="1"/>
</dbReference>
<accession>A0A914WD48</accession>
<feature type="compositionally biased region" description="Low complexity" evidence="5">
    <location>
        <begin position="283"/>
        <end position="293"/>
    </location>
</feature>
<dbReference type="PANTHER" id="PTHR15090">
    <property type="entry name" value="SEQUESTOSOME 1-RELATED"/>
    <property type="match status" value="1"/>
</dbReference>
<dbReference type="Pfam" id="PF00619">
    <property type="entry name" value="CARD"/>
    <property type="match status" value="1"/>
</dbReference>
<dbReference type="SMART" id="SM00291">
    <property type="entry name" value="ZnF_ZZ"/>
    <property type="match status" value="2"/>
</dbReference>
<dbReference type="Pfam" id="PF00569">
    <property type="entry name" value="ZZ"/>
    <property type="match status" value="1"/>
</dbReference>
<dbReference type="PROSITE" id="PS50209">
    <property type="entry name" value="CARD"/>
    <property type="match status" value="1"/>
</dbReference>
<dbReference type="PROSITE" id="PS01357">
    <property type="entry name" value="ZF_ZZ_1"/>
    <property type="match status" value="1"/>
</dbReference>
<dbReference type="WBParaSite" id="PSAMB.scaffold377size53947.g5243.t1">
    <property type="protein sequence ID" value="PSAMB.scaffold377size53947.g5243.t1"/>
    <property type="gene ID" value="PSAMB.scaffold377size53947.g5243"/>
</dbReference>
<dbReference type="Gene3D" id="3.30.60.90">
    <property type="match status" value="2"/>
</dbReference>
<dbReference type="GO" id="GO:0035973">
    <property type="term" value="P:aggrephagy"/>
    <property type="evidence" value="ECO:0007669"/>
    <property type="project" value="TreeGrafter"/>
</dbReference>
<evidence type="ECO:0000259" key="7">
    <source>
        <dbReference type="PROSITE" id="PS50209"/>
    </source>
</evidence>
<evidence type="ECO:0000256" key="1">
    <source>
        <dbReference type="ARBA" id="ARBA00022723"/>
    </source>
</evidence>
<keyword evidence="8" id="KW-1185">Reference proteome</keyword>
<dbReference type="GO" id="GO:0007032">
    <property type="term" value="P:endosome organization"/>
    <property type="evidence" value="ECO:0007669"/>
    <property type="project" value="TreeGrafter"/>
</dbReference>
<dbReference type="Proteomes" id="UP000887566">
    <property type="component" value="Unplaced"/>
</dbReference>
<dbReference type="SUPFAM" id="SSF57850">
    <property type="entry name" value="RING/U-box"/>
    <property type="match status" value="2"/>
</dbReference>
<keyword evidence="1" id="KW-0479">Metal-binding</keyword>
<dbReference type="PANTHER" id="PTHR15090:SF0">
    <property type="entry name" value="SEQUESTOSOME-1"/>
    <property type="match status" value="1"/>
</dbReference>
<feature type="domain" description="CARD" evidence="7">
    <location>
        <begin position="128"/>
        <end position="217"/>
    </location>
</feature>
<dbReference type="AlphaFoldDB" id="A0A914WD48"/>